<organism evidence="2 3">
    <name type="scientific">Halolamina pelagica</name>
    <dbReference type="NCBI Taxonomy" id="699431"/>
    <lineage>
        <taxon>Archaea</taxon>
        <taxon>Methanobacteriati</taxon>
        <taxon>Methanobacteriota</taxon>
        <taxon>Stenosarchaea group</taxon>
        <taxon>Halobacteria</taxon>
        <taxon>Halobacteriales</taxon>
        <taxon>Haloferacaceae</taxon>
    </lineage>
</organism>
<dbReference type="AlphaFoldDB" id="A0A0P7GM58"/>
<name>A0A0P7GM58_9EURY</name>
<evidence type="ECO:0000313" key="2">
    <source>
        <dbReference type="EMBL" id="KPN29753.1"/>
    </source>
</evidence>
<feature type="region of interest" description="Disordered" evidence="1">
    <location>
        <begin position="258"/>
        <end position="320"/>
    </location>
</feature>
<evidence type="ECO:0000256" key="1">
    <source>
        <dbReference type="SAM" id="MobiDB-lite"/>
    </source>
</evidence>
<keyword evidence="3" id="KW-1185">Reference proteome</keyword>
<accession>A0A0P7GM58</accession>
<protein>
    <submittedName>
        <fullName evidence="2">Uncharacterized protein</fullName>
    </submittedName>
</protein>
<proteinExistence type="predicted"/>
<gene>
    <name evidence="2" type="ORF">SY89_00470</name>
</gene>
<comment type="caution">
    <text evidence="2">The sequence shown here is derived from an EMBL/GenBank/DDBJ whole genome shotgun (WGS) entry which is preliminary data.</text>
</comment>
<evidence type="ECO:0000313" key="3">
    <source>
        <dbReference type="Proteomes" id="UP000050535"/>
    </source>
</evidence>
<reference evidence="3" key="1">
    <citation type="submission" date="2013-11" db="EMBL/GenBank/DDBJ databases">
        <authorList>
            <person name="Hoang H.T."/>
            <person name="Killian M.L."/>
            <person name="Madson D.M."/>
            <person name="Arruda P.H.E."/>
            <person name="Sun D."/>
            <person name="Schwartz K.J."/>
            <person name="Yoon K."/>
        </authorList>
    </citation>
    <scope>NUCLEOTIDE SEQUENCE [LARGE SCALE GENOMIC DNA]</scope>
    <source>
        <strain evidence="3">CDK2</strain>
    </source>
</reference>
<dbReference type="EMBL" id="LGUC01000001">
    <property type="protein sequence ID" value="KPN29753.1"/>
    <property type="molecule type" value="Genomic_DNA"/>
</dbReference>
<dbReference type="Proteomes" id="UP000050535">
    <property type="component" value="Unassembled WGS sequence"/>
</dbReference>
<dbReference type="RefSeq" id="WP_189319092.1">
    <property type="nucleotide sequence ID" value="NZ_LGUC01000001.1"/>
</dbReference>
<sequence>MKSAAASGIGTAVLSALSSGDAAAITGDEPKMFSDAVTHVLNTGNILEPAVTQSSSIGWYVPTSGEQDDYWRHEFAISTTSKAWDRRSSDGSYERDASHISSQHWDLDMSGTTNNYGADFTHYTMNDEKYCGFYPHPDEEVQGLDIADLLFDSLIGAINAPVGGVMVAEDLIQLMIQDVQQGLNNVTNGFTFDNELNEYHEKMIQSHRLVVEVPYDVDTDDEVKVTAWTGGEVGTEVQFTLNFTYYADTAPYSSGSQYNVDSGYEADPQYGEDGADPGTPTKGEGADPETPATLNPRKMSKEQKRKYGVKKVASDNSSEMKYKATNLPLSVEIETKKTDGDY</sequence>
<dbReference type="OrthoDB" id="384391at2157"/>